<dbReference type="Proteomes" id="UP000230787">
    <property type="component" value="Unassembled WGS sequence"/>
</dbReference>
<protein>
    <submittedName>
        <fullName evidence="2">Uncharacterized protein</fullName>
    </submittedName>
</protein>
<evidence type="ECO:0000313" key="3">
    <source>
        <dbReference type="Proteomes" id="UP000230787"/>
    </source>
</evidence>
<keyword evidence="1" id="KW-0175">Coiled coil</keyword>
<dbReference type="EMBL" id="PEZN01000029">
    <property type="protein sequence ID" value="PIS12789.1"/>
    <property type="molecule type" value="Genomic_DNA"/>
</dbReference>
<evidence type="ECO:0000256" key="1">
    <source>
        <dbReference type="SAM" id="Coils"/>
    </source>
</evidence>
<dbReference type="AlphaFoldDB" id="A0A2H0WLK4"/>
<comment type="caution">
    <text evidence="2">The sequence shown here is derived from an EMBL/GenBank/DDBJ whole genome shotgun (WGS) entry which is preliminary data.</text>
</comment>
<accession>A0A2H0WLK4</accession>
<name>A0A2H0WLK4_UNCKA</name>
<feature type="coiled-coil region" evidence="1">
    <location>
        <begin position="335"/>
        <end position="362"/>
    </location>
</feature>
<proteinExistence type="predicted"/>
<reference evidence="3" key="1">
    <citation type="submission" date="2017-09" db="EMBL/GenBank/DDBJ databases">
        <title>Depth-based differentiation of microbial function through sediment-hosted aquifers and enrichment of novel symbionts in the deep terrestrial subsurface.</title>
        <authorList>
            <person name="Probst A.J."/>
            <person name="Ladd B."/>
            <person name="Jarett J.K."/>
            <person name="Geller-Mcgrath D.E."/>
            <person name="Sieber C.M.K."/>
            <person name="Emerson J.B."/>
            <person name="Anantharaman K."/>
            <person name="Thomas B.C."/>
            <person name="Malmstrom R."/>
            <person name="Stieglmeier M."/>
            <person name="Klingl A."/>
            <person name="Woyke T."/>
            <person name="Ryan C.M."/>
            <person name="Banfield J.F."/>
        </authorList>
    </citation>
    <scope>NUCLEOTIDE SEQUENCE [LARGE SCALE GENOMIC DNA]</scope>
</reference>
<evidence type="ECO:0000313" key="2">
    <source>
        <dbReference type="EMBL" id="PIS12789.1"/>
    </source>
</evidence>
<sequence>MRKKLFKGYILHNKRLVYTGKAAIRSIKYPLVAPNKTALNNLSEKIIYDYEHLFGPLNVASYARNSNRYSLVDFWIDSLRAGVIWQSKSTSLIDLISKLEGSKSPSEKIFEQIDFELKNKLDKEQFKDIILLNTGIRSSSNVRSLRGRFLKCFKEEFRDTEEVIACVDKWSKDLIVEGKSILVSKQFLYWEEEFGIKIFPHFKDNHDLPKLTFFVEPSLEFSPHLPLANCLERLKKFDISRESLLGLDNNFSAFSNYFNELFNLLSRGEIKKIVTAVLAVSKSWENEPELEKRLHFLSEKAKLLGYPKLTSSWADYRMIIGGKIKSWHSNYTEQLIKVREDLKKHQIALDKLQEDLKKVVDSSLREQIEAQREALLPLLDTMLKEKDFSDDLELYRFILSDFKSLLNGSYQRYIQTEEERKEDRDVTKKYKDLYSNLRNIPRFFGESKKEQFNKFINKSLPTIDVGLKILEDIRNALETVSVRKPPSITEEYVTKQLEKLSRKYKINAFNSNRFKQITEQVLRKYNNGELPKISEVFYRYPRESHVAIRILPVKISNPRKDISYLLDKYQISPDWKNSNPGEVVDLIEIYKLTLGWLLSCNKDFSMDFSSYDLKLFPEAASLIKNFGSCLSGYYLSKMIFNCITSEIKGMITLYTRDKFVVRYVTQMIGSNQKFPLLCLVGEKQTKNFSRNWGVLIEEKGDLGEEKNQEKCLIFKDKTDFAKAKEVEIFKNNIWRIRTSKYQIQFLNRLFKKTKEWDLMNLVLSEPSLVLEEEWGVSWDKDKLLPLLKKEKSCEERLYYSLPLNLVPATDYKEQSAEIEQRNTYLGLDVGEFGVAYAVVRIVRDRIELLSWGFLKDPALRKIRERVQDMKKKQVMAVFSSSSTAVARVREMAIHSLRNQIHSIALAYKAKIIYEISISNFETGGNRMAKIYRSIKVSDVYRESGADTLVSEMIWGKKNKQMGNHISSYATSYTCCNCARTPFELVIDNDKEYEKGGDEFIFNVGDEKKVRGFLQKSLLGKTIKGKEVLKSIKEYARPPIREVLLEGEDVEQLLKRRGNSYIYRCPFCGYKTDADIQAALNIACRGYISDNAKDAVKEGERKLDYILEVRKLWEKNGAVLRSAKFL</sequence>
<organism evidence="2 3">
    <name type="scientific">candidate division WWE3 bacterium CG09_land_8_20_14_0_10_39_24</name>
    <dbReference type="NCBI Taxonomy" id="1975088"/>
    <lineage>
        <taxon>Bacteria</taxon>
        <taxon>Katanobacteria</taxon>
    </lineage>
</organism>
<gene>
    <name evidence="2" type="ORF">COT69_02095</name>
</gene>
<dbReference type="NCBIfam" id="NF033951">
    <property type="entry name" value="Cas12d"/>
    <property type="match status" value="1"/>
</dbReference>